<dbReference type="AlphaFoldDB" id="A0A3D9UT07"/>
<evidence type="ECO:0000313" key="1">
    <source>
        <dbReference type="EMBL" id="REF31653.1"/>
    </source>
</evidence>
<dbReference type="EMBL" id="QTUA01000001">
    <property type="protein sequence ID" value="REF31653.1"/>
    <property type="molecule type" value="Genomic_DNA"/>
</dbReference>
<gene>
    <name evidence="1" type="ORF">DFJ65_2726</name>
</gene>
<proteinExistence type="predicted"/>
<keyword evidence="2" id="KW-1185">Reference proteome</keyword>
<protein>
    <submittedName>
        <fullName evidence="1">Uncharacterized protein</fullName>
    </submittedName>
</protein>
<reference evidence="1 2" key="1">
    <citation type="submission" date="2018-08" db="EMBL/GenBank/DDBJ databases">
        <title>Sequencing the genomes of 1000 actinobacteria strains.</title>
        <authorList>
            <person name="Klenk H.-P."/>
        </authorList>
    </citation>
    <scope>NUCLEOTIDE SEQUENCE [LARGE SCALE GENOMIC DNA]</scope>
    <source>
        <strain evidence="1 2">DSM 22967</strain>
    </source>
</reference>
<evidence type="ECO:0000313" key="2">
    <source>
        <dbReference type="Proteomes" id="UP000256253"/>
    </source>
</evidence>
<comment type="caution">
    <text evidence="1">The sequence shown here is derived from an EMBL/GenBank/DDBJ whole genome shotgun (WGS) entry which is preliminary data.</text>
</comment>
<dbReference type="Proteomes" id="UP000256253">
    <property type="component" value="Unassembled WGS sequence"/>
</dbReference>
<dbReference type="RefSeq" id="WP_147301401.1">
    <property type="nucleotide sequence ID" value="NZ_QTUA01000001.1"/>
</dbReference>
<sequence>MDVDARECRFPQEEVLGGEGLWRNVGGTNFSGSAHPDGWLVSTSKGRGNRHIAEGKLMFDHKLRRTGIGLVVGTGLLLGSSGSAWAHECFNASRSAQGNASAGANSNAWFTLAVADAVQGDVETGTITQTQADCIKAWWAASGNPSSFTIHVAGKNTLAENNPNKGLMSNGKGIDHLFDAYGGDIFTAYTTCGASFGGE</sequence>
<organism evidence="1 2">
    <name type="scientific">Calidifontibacter indicus</name>
    <dbReference type="NCBI Taxonomy" id="419650"/>
    <lineage>
        <taxon>Bacteria</taxon>
        <taxon>Bacillati</taxon>
        <taxon>Actinomycetota</taxon>
        <taxon>Actinomycetes</taxon>
        <taxon>Micrococcales</taxon>
        <taxon>Dermacoccaceae</taxon>
        <taxon>Calidifontibacter</taxon>
    </lineage>
</organism>
<name>A0A3D9UT07_9MICO</name>
<dbReference type="OrthoDB" id="4843707at2"/>
<accession>A0A3D9UT07</accession>